<evidence type="ECO:0000313" key="3">
    <source>
        <dbReference type="EMBL" id="OAA65493.1"/>
    </source>
</evidence>
<dbReference type="CDD" id="cd16653">
    <property type="entry name" value="RING-like_Rtf2"/>
    <property type="match status" value="1"/>
</dbReference>
<feature type="compositionally biased region" description="Basic and acidic residues" evidence="2">
    <location>
        <begin position="82"/>
        <end position="103"/>
    </location>
</feature>
<keyword evidence="4" id="KW-1185">Reference proteome</keyword>
<evidence type="ECO:0000256" key="2">
    <source>
        <dbReference type="SAM" id="MobiDB-lite"/>
    </source>
</evidence>
<comment type="similarity">
    <text evidence="1">Belongs to the rtf2 family.</text>
</comment>
<feature type="compositionally biased region" description="Low complexity" evidence="2">
    <location>
        <begin position="313"/>
        <end position="324"/>
    </location>
</feature>
<dbReference type="Pfam" id="PF04641">
    <property type="entry name" value="Rtf2"/>
    <property type="match status" value="2"/>
</dbReference>
<dbReference type="InterPro" id="IPR013083">
    <property type="entry name" value="Znf_RING/FYVE/PHD"/>
</dbReference>
<dbReference type="PANTHER" id="PTHR12775">
    <property type="entry name" value="PROTEIN C20ORF43 HOMOLOG"/>
    <property type="match status" value="1"/>
</dbReference>
<dbReference type="InterPro" id="IPR027799">
    <property type="entry name" value="Rtf2_RING-finger"/>
</dbReference>
<dbReference type="InterPro" id="IPR006735">
    <property type="entry name" value="Rtf2"/>
</dbReference>
<dbReference type="OrthoDB" id="247013at2759"/>
<feature type="region of interest" description="Disordered" evidence="2">
    <location>
        <begin position="74"/>
        <end position="117"/>
    </location>
</feature>
<comment type="caution">
    <text evidence="3">The sequence shown here is derived from an EMBL/GenBank/DDBJ whole genome shotgun (WGS) entry which is preliminary data.</text>
</comment>
<organism evidence="3 4">
    <name type="scientific">Niveomyces insectorum RCEF 264</name>
    <dbReference type="NCBI Taxonomy" id="1081102"/>
    <lineage>
        <taxon>Eukaryota</taxon>
        <taxon>Fungi</taxon>
        <taxon>Dikarya</taxon>
        <taxon>Ascomycota</taxon>
        <taxon>Pezizomycotina</taxon>
        <taxon>Sordariomycetes</taxon>
        <taxon>Hypocreomycetidae</taxon>
        <taxon>Hypocreales</taxon>
        <taxon>Cordycipitaceae</taxon>
        <taxon>Niveomyces</taxon>
    </lineage>
</organism>
<dbReference type="Proteomes" id="UP000076874">
    <property type="component" value="Unassembled WGS sequence"/>
</dbReference>
<sequence length="359" mass="38439">MGNDGGSIPTRRELVKSAARVPTISELKATALEALTYAWQTDPISSDPLDLANVVADWRGRLYNYETVLRGLMPGAATETPNGDRHESRTGAVDRFDKADDKAQSSPEVDSLTAGGGGGDLTFAATGIRSLRDVVRLHGTPDNNRTTNNHKHNDGGAVRWQCPVSLKELGPGSRAVYLVPCGHVFSETAVETFLPDKLCPTCSAAFAPENVLPVLPIENTELARLQQRMDRLRAEGLTHSLKKDKSATHHGDDKKKKKTKKRKADAEAEAGTEGNGNGNGKLKGTEDHATRGTDEPPSTKRTKESATQHRSGKSTGAAAGATKGIASRINNPLTASLTAKVLAEQEALQKRRRLAESRG</sequence>
<feature type="compositionally biased region" description="Basic and acidic residues" evidence="2">
    <location>
        <begin position="283"/>
        <end position="307"/>
    </location>
</feature>
<dbReference type="AlphaFoldDB" id="A0A167XWG7"/>
<gene>
    <name evidence="3" type="ORF">SPI_02280</name>
</gene>
<dbReference type="SUPFAM" id="SSF57850">
    <property type="entry name" value="RING/U-box"/>
    <property type="match status" value="1"/>
</dbReference>
<evidence type="ECO:0000256" key="1">
    <source>
        <dbReference type="ARBA" id="ARBA00009885"/>
    </source>
</evidence>
<reference evidence="3 4" key="1">
    <citation type="journal article" date="2016" name="Genome Biol. Evol.">
        <title>Divergent and convergent evolution of fungal pathogenicity.</title>
        <authorList>
            <person name="Shang Y."/>
            <person name="Xiao G."/>
            <person name="Zheng P."/>
            <person name="Cen K."/>
            <person name="Zhan S."/>
            <person name="Wang C."/>
        </authorList>
    </citation>
    <scope>NUCLEOTIDE SEQUENCE [LARGE SCALE GENOMIC DNA]</scope>
    <source>
        <strain evidence="3 4">RCEF 264</strain>
    </source>
</reference>
<proteinExistence type="inferred from homology"/>
<dbReference type="GO" id="GO:0005634">
    <property type="term" value="C:nucleus"/>
    <property type="evidence" value="ECO:0007669"/>
    <property type="project" value="TreeGrafter"/>
</dbReference>
<feature type="region of interest" description="Disordered" evidence="2">
    <location>
        <begin position="238"/>
        <end position="326"/>
    </location>
</feature>
<dbReference type="GO" id="GO:0006274">
    <property type="term" value="P:DNA replication termination"/>
    <property type="evidence" value="ECO:0007669"/>
    <property type="project" value="TreeGrafter"/>
</dbReference>
<accession>A0A167XWG7</accession>
<dbReference type="STRING" id="1081102.A0A167XWG7"/>
<dbReference type="EMBL" id="AZHD01000003">
    <property type="protein sequence ID" value="OAA65493.1"/>
    <property type="molecule type" value="Genomic_DNA"/>
</dbReference>
<name>A0A167XWG7_9HYPO</name>
<protein>
    <submittedName>
        <fullName evidence="3">DUF602 domain containing protein</fullName>
    </submittedName>
</protein>
<dbReference type="Gene3D" id="3.30.40.10">
    <property type="entry name" value="Zinc/RING finger domain, C3HC4 (zinc finger)"/>
    <property type="match status" value="1"/>
</dbReference>
<feature type="compositionally biased region" description="Basic and acidic residues" evidence="2">
    <location>
        <begin position="238"/>
        <end position="254"/>
    </location>
</feature>
<dbReference type="PANTHER" id="PTHR12775:SF0">
    <property type="entry name" value="REPLICATION TERMINATION FACTOR 2"/>
    <property type="match status" value="1"/>
</dbReference>
<evidence type="ECO:0000313" key="4">
    <source>
        <dbReference type="Proteomes" id="UP000076874"/>
    </source>
</evidence>